<gene>
    <name evidence="1" type="ORF">LI90_538</name>
</gene>
<sequence>MVEHPGLLLGQDNNTPRAVSEPLEHLYRSSERPGRSGLPVIRPSLSFRMLVPHADTAHSPVSPLHQRR</sequence>
<reference evidence="2" key="1">
    <citation type="submission" date="2015-04" db="EMBL/GenBank/DDBJ databases">
        <title>Physiological reanalysis, assessment of diazotrophy, and genome sequences of multiple isolates of Streptomyces thermoautotrophicus.</title>
        <authorList>
            <person name="MacKellar D.C."/>
            <person name="Lieber L."/>
            <person name="Norman J."/>
            <person name="Bolger A."/>
            <person name="Tobin C."/>
            <person name="Murray J.W."/>
            <person name="Chang R."/>
            <person name="Ford T."/>
            <person name="Nguyen P.Q."/>
            <person name="Woodward J."/>
            <person name="Permingeat H."/>
            <person name="Joshi N.S."/>
            <person name="Silver P.A."/>
            <person name="Usadel B."/>
            <person name="Rutherford A.W."/>
            <person name="Friesen M."/>
            <person name="Prell J."/>
        </authorList>
    </citation>
    <scope>NUCLEOTIDE SEQUENCE [LARGE SCALE GENOMIC DNA]</scope>
    <source>
        <strain evidence="2">H1</strain>
    </source>
</reference>
<evidence type="ECO:0000313" key="1">
    <source>
        <dbReference type="EMBL" id="KWW98908.1"/>
    </source>
</evidence>
<accession>A0A132MM42</accession>
<dbReference type="Proteomes" id="UP000070188">
    <property type="component" value="Unassembled WGS sequence"/>
</dbReference>
<protein>
    <submittedName>
        <fullName evidence="1">ATPase AAA-2 domain protein</fullName>
    </submittedName>
</protein>
<name>A0A132MM42_9ACTN</name>
<dbReference type="EMBL" id="LAXD01000001">
    <property type="protein sequence ID" value="KWW98908.1"/>
    <property type="molecule type" value="Genomic_DNA"/>
</dbReference>
<proteinExistence type="predicted"/>
<evidence type="ECO:0000313" key="2">
    <source>
        <dbReference type="Proteomes" id="UP000070188"/>
    </source>
</evidence>
<organism evidence="1 2">
    <name type="scientific">Carbonactinospora thermoautotrophica</name>
    <dbReference type="NCBI Taxonomy" id="1469144"/>
    <lineage>
        <taxon>Bacteria</taxon>
        <taxon>Bacillati</taxon>
        <taxon>Actinomycetota</taxon>
        <taxon>Actinomycetes</taxon>
        <taxon>Kitasatosporales</taxon>
        <taxon>Carbonactinosporaceae</taxon>
        <taxon>Carbonactinospora</taxon>
    </lineage>
</organism>
<keyword evidence="2" id="KW-1185">Reference proteome</keyword>
<comment type="caution">
    <text evidence="1">The sequence shown here is derived from an EMBL/GenBank/DDBJ whole genome shotgun (WGS) entry which is preliminary data.</text>
</comment>
<dbReference type="AlphaFoldDB" id="A0A132MM42"/>